<name>A0A6J7GNY4_9ZZZZ</name>
<dbReference type="AlphaFoldDB" id="A0A6J7GNY4"/>
<protein>
    <submittedName>
        <fullName evidence="1">Unannotated protein</fullName>
    </submittedName>
</protein>
<dbReference type="Gene3D" id="3.40.50.300">
    <property type="entry name" value="P-loop containing nucleotide triphosphate hydrolases"/>
    <property type="match status" value="1"/>
</dbReference>
<proteinExistence type="predicted"/>
<gene>
    <name evidence="1" type="ORF">UFOPK3564_00889</name>
</gene>
<dbReference type="EMBL" id="CAFBMK010000036">
    <property type="protein sequence ID" value="CAB4906050.1"/>
    <property type="molecule type" value="Genomic_DNA"/>
</dbReference>
<accession>A0A6J7GNY4</accession>
<organism evidence="1">
    <name type="scientific">freshwater metagenome</name>
    <dbReference type="NCBI Taxonomy" id="449393"/>
    <lineage>
        <taxon>unclassified sequences</taxon>
        <taxon>metagenomes</taxon>
        <taxon>ecological metagenomes</taxon>
    </lineage>
</organism>
<evidence type="ECO:0000313" key="1">
    <source>
        <dbReference type="EMBL" id="CAB4906050.1"/>
    </source>
</evidence>
<dbReference type="InterPro" id="IPR027417">
    <property type="entry name" value="P-loop_NTPase"/>
</dbReference>
<reference evidence="1" key="1">
    <citation type="submission" date="2020-05" db="EMBL/GenBank/DDBJ databases">
        <authorList>
            <person name="Chiriac C."/>
            <person name="Salcher M."/>
            <person name="Ghai R."/>
            <person name="Kavagutti S V."/>
        </authorList>
    </citation>
    <scope>NUCLEOTIDE SEQUENCE</scope>
</reference>
<sequence>MPWRGPEVAGEFPTLGHDVAALIESRCVVPDGPNAGQPFVLTDEQYDFLLHHYRLRPDATVSDEESPFVYFRGSQLVRPQKWGKAPITAAQLIAEVHPEGPVLFDGWDASGEPVGRPFPTPLAQVTAYSQDQTDNVWRALQPMIELSPTLSLEIPDTGIDRINVPGGGRIEPVTSSALSRLGARVTFVIQDETHSWLRSNGMRRVADVQRRGLAGMDGRFVETTNAWDPAEQSVAQDTNESSRVGTYVDDVEPGEGSIRDPDDRRRMLRKVYGDSLWKPDTGIGWVRLSRIDAECVELLDRDAAQAERFFLNRKRAAEAAAFDVDGKLVPRARPGYRPAPGALIVLGVDGARFKDALAIIAIEVATGFTWVVGCWERPENAPEDYEHPRAAIDGTIEEAFDEFSVWRCYVDPQHIEHLFDGWRGEYGEDRVLPWWTNRPKQMCWAIRGAQDSLAAGDFTYDGDPQFTQHMRNAVKWATNVKDDQGRPMFLIGKETAMSSRKMDLAAAWIIAREARGDAIAAGAQAPEAPDSAMYIHT</sequence>